<protein>
    <submittedName>
        <fullName evidence="2">Uncharacterized protein</fullName>
    </submittedName>
</protein>
<evidence type="ECO:0000313" key="2">
    <source>
        <dbReference type="Ensembl" id="ENSEASP00005045053.1"/>
    </source>
</evidence>
<dbReference type="GeneTree" id="ENSGT01030000234558"/>
<evidence type="ECO:0000313" key="3">
    <source>
        <dbReference type="Proteomes" id="UP000694387"/>
    </source>
</evidence>
<accession>A0A9L0IY60</accession>
<dbReference type="GO" id="GO:0050211">
    <property type="term" value="F:procollagen galactosyltransferase activity"/>
    <property type="evidence" value="ECO:0007669"/>
    <property type="project" value="TreeGrafter"/>
</dbReference>
<dbReference type="Ensembl" id="ENSEAST00005073315.1">
    <property type="protein sequence ID" value="ENSEASP00005045053.1"/>
    <property type="gene ID" value="ENSEASG00005033168.1"/>
</dbReference>
<dbReference type="InterPro" id="IPR050757">
    <property type="entry name" value="Collagen_mod_GT25"/>
</dbReference>
<reference evidence="2" key="2">
    <citation type="submission" date="2025-08" db="UniProtKB">
        <authorList>
            <consortium name="Ensembl"/>
        </authorList>
    </citation>
    <scope>IDENTIFICATION</scope>
</reference>
<evidence type="ECO:0000256" key="1">
    <source>
        <dbReference type="SAM" id="MobiDB-lite"/>
    </source>
</evidence>
<reference evidence="2" key="3">
    <citation type="submission" date="2025-09" db="UniProtKB">
        <authorList>
            <consortium name="Ensembl"/>
        </authorList>
    </citation>
    <scope>IDENTIFICATION</scope>
</reference>
<feature type="region of interest" description="Disordered" evidence="1">
    <location>
        <begin position="1"/>
        <end position="25"/>
    </location>
</feature>
<organism evidence="2 3">
    <name type="scientific">Equus asinus</name>
    <name type="common">Donkey</name>
    <name type="synonym">Equus africanus asinus</name>
    <dbReference type="NCBI Taxonomy" id="9793"/>
    <lineage>
        <taxon>Eukaryota</taxon>
        <taxon>Metazoa</taxon>
        <taxon>Chordata</taxon>
        <taxon>Craniata</taxon>
        <taxon>Vertebrata</taxon>
        <taxon>Euteleostomi</taxon>
        <taxon>Mammalia</taxon>
        <taxon>Eutheria</taxon>
        <taxon>Laurasiatheria</taxon>
        <taxon>Perissodactyla</taxon>
        <taxon>Equidae</taxon>
        <taxon>Equus</taxon>
    </lineage>
</organism>
<sequence length="239" mass="26664">MALSTFRKCHRHPTLPSSKSSHGSLVPKVKTYSLPCGPQTLSSSQSSHASLLIALQTRPTHSHPRASSSLDPWLSGLVFSGEQEGDSAPILHPSYVGRKRMQVERPEKAVPRVRNLVEADYSYWTMLLAARPLAKMLPIDEFLPVMEGSFPLVYKSHFSPCNLHAFSVEPLLVYPTHYTGDDGYVSDTETSVVWDNEHVKTDWDRAKSQKMQEQQALSREAKNSDVLQSPLDSAAHNEL</sequence>
<keyword evidence="3" id="KW-1185">Reference proteome</keyword>
<dbReference type="PANTHER" id="PTHR10730:SF28">
    <property type="entry name" value="PROCOLLAGEN GALACTOSYLTRANSFERASE 1"/>
    <property type="match status" value="1"/>
</dbReference>
<dbReference type="AlphaFoldDB" id="A0A9L0IY60"/>
<name>A0A9L0IY60_EQUAS</name>
<feature type="region of interest" description="Disordered" evidence="1">
    <location>
        <begin position="204"/>
        <end position="239"/>
    </location>
</feature>
<dbReference type="PANTHER" id="PTHR10730">
    <property type="entry name" value="PROCOLLAGEN-LYSINE,2-OXOGLUTARATE 5-DIOXYGENASE/GLYCOSYLTRANSFERASE 25 FAMILY MEMBER"/>
    <property type="match status" value="1"/>
</dbReference>
<proteinExistence type="predicted"/>
<dbReference type="Proteomes" id="UP000694387">
    <property type="component" value="Chromosome 1"/>
</dbReference>
<reference evidence="2 3" key="1">
    <citation type="journal article" date="2020" name="Nat. Commun.">
        <title>Donkey genomes provide new insights into domestication and selection for coat color.</title>
        <authorList>
            <person name="Wang"/>
            <person name="C."/>
            <person name="Li"/>
            <person name="H."/>
            <person name="Guo"/>
            <person name="Y."/>
            <person name="Huang"/>
            <person name="J."/>
            <person name="Sun"/>
            <person name="Y."/>
            <person name="Min"/>
            <person name="J."/>
            <person name="Wang"/>
            <person name="J."/>
            <person name="Fang"/>
            <person name="X."/>
            <person name="Zhao"/>
            <person name="Z."/>
            <person name="Wang"/>
            <person name="S."/>
            <person name="Zhang"/>
            <person name="Y."/>
            <person name="Liu"/>
            <person name="Q."/>
            <person name="Jiang"/>
            <person name="Q."/>
            <person name="Wang"/>
            <person name="X."/>
            <person name="Guo"/>
            <person name="Y."/>
            <person name="Yang"/>
            <person name="C."/>
            <person name="Wang"/>
            <person name="Y."/>
            <person name="Tian"/>
            <person name="F."/>
            <person name="Zhuang"/>
            <person name="G."/>
            <person name="Fan"/>
            <person name="Y."/>
            <person name="Gao"/>
            <person name="Q."/>
            <person name="Li"/>
            <person name="Y."/>
            <person name="Ju"/>
            <person name="Z."/>
            <person name="Li"/>
            <person name="J."/>
            <person name="Li"/>
            <person name="R."/>
            <person name="Hou"/>
            <person name="M."/>
            <person name="Yang"/>
            <person name="G."/>
            <person name="Liu"/>
            <person name="G."/>
            <person name="Liu"/>
            <person name="W."/>
            <person name="Guo"/>
            <person name="J."/>
            <person name="Pan"/>
            <person name="S."/>
            <person name="Fan"/>
            <person name="G."/>
            <person name="Zhang"/>
            <person name="W."/>
            <person name="Zhang"/>
            <person name="R."/>
            <person name="Yu"/>
            <person name="J."/>
            <person name="Zhang"/>
            <person name="X."/>
            <person name="Yin"/>
            <person name="Q."/>
            <person name="Ji"/>
            <person name="C."/>
            <person name="Jin"/>
            <person name="Y."/>
            <person name="Yue"/>
            <person name="G."/>
            <person name="Liu"/>
            <person name="M."/>
            <person name="Xu"/>
            <person name="J."/>
            <person name="Liu"/>
            <person name="S."/>
            <person name="Jordana"/>
            <person name="J."/>
            <person name="Noce"/>
            <person name="A."/>
            <person name="Amills"/>
            <person name="M."/>
            <person name="Wu"/>
            <person name="D.D."/>
            <person name="Li"/>
            <person name="S."/>
            <person name="Zhou"/>
            <person name="X. and Zhong"/>
            <person name="J."/>
        </authorList>
    </citation>
    <scope>NUCLEOTIDE SEQUENCE [LARGE SCALE GENOMIC DNA]</scope>
</reference>